<evidence type="ECO:0000313" key="3">
    <source>
        <dbReference type="Proteomes" id="UP001178507"/>
    </source>
</evidence>
<evidence type="ECO:0000256" key="1">
    <source>
        <dbReference type="SAM" id="SignalP"/>
    </source>
</evidence>
<feature type="chain" id="PRO_5041277865" description="Secreted protein" evidence="1">
    <location>
        <begin position="26"/>
        <end position="124"/>
    </location>
</feature>
<feature type="signal peptide" evidence="1">
    <location>
        <begin position="1"/>
        <end position="25"/>
    </location>
</feature>
<evidence type="ECO:0000313" key="2">
    <source>
        <dbReference type="EMBL" id="CAJ1404618.1"/>
    </source>
</evidence>
<dbReference type="AlphaFoldDB" id="A0AA36NJD7"/>
<accession>A0AA36NJD7</accession>
<dbReference type="EMBL" id="CAUJNA010003549">
    <property type="protein sequence ID" value="CAJ1404618.1"/>
    <property type="molecule type" value="Genomic_DNA"/>
</dbReference>
<reference evidence="2" key="1">
    <citation type="submission" date="2023-08" db="EMBL/GenBank/DDBJ databases">
        <authorList>
            <person name="Chen Y."/>
            <person name="Shah S."/>
            <person name="Dougan E. K."/>
            <person name="Thang M."/>
            <person name="Chan C."/>
        </authorList>
    </citation>
    <scope>NUCLEOTIDE SEQUENCE</scope>
</reference>
<protein>
    <recommendedName>
        <fullName evidence="4">Secreted protein</fullName>
    </recommendedName>
</protein>
<keyword evidence="1" id="KW-0732">Signal</keyword>
<name>A0AA36NJD7_9DINO</name>
<dbReference type="Proteomes" id="UP001178507">
    <property type="component" value="Unassembled WGS sequence"/>
</dbReference>
<sequence length="124" mass="13958">MKLWRACRSCAIDAWLCATFEVAQAVYKVRRCRTQPRHLAARSAPRVAFAFGSRNFTSIAVTWAIPLLHCKMRVDRVKGLVSLGGFVSKSPLGIAKGFPTLQFQRTHTHIATLQLRCQRPRFGS</sequence>
<gene>
    <name evidence="2" type="ORF">EVOR1521_LOCUS27026</name>
</gene>
<keyword evidence="3" id="KW-1185">Reference proteome</keyword>
<proteinExistence type="predicted"/>
<evidence type="ECO:0008006" key="4">
    <source>
        <dbReference type="Google" id="ProtNLM"/>
    </source>
</evidence>
<organism evidence="2 3">
    <name type="scientific">Effrenium voratum</name>
    <dbReference type="NCBI Taxonomy" id="2562239"/>
    <lineage>
        <taxon>Eukaryota</taxon>
        <taxon>Sar</taxon>
        <taxon>Alveolata</taxon>
        <taxon>Dinophyceae</taxon>
        <taxon>Suessiales</taxon>
        <taxon>Symbiodiniaceae</taxon>
        <taxon>Effrenium</taxon>
    </lineage>
</organism>
<comment type="caution">
    <text evidence="2">The sequence shown here is derived from an EMBL/GenBank/DDBJ whole genome shotgun (WGS) entry which is preliminary data.</text>
</comment>